<name>A0A7S0L0T8_9STRA</name>
<reference evidence="2" key="1">
    <citation type="submission" date="2021-01" db="EMBL/GenBank/DDBJ databases">
        <authorList>
            <person name="Corre E."/>
            <person name="Pelletier E."/>
            <person name="Niang G."/>
            <person name="Scheremetjew M."/>
            <person name="Finn R."/>
            <person name="Kale V."/>
            <person name="Holt S."/>
            <person name="Cochrane G."/>
            <person name="Meng A."/>
            <person name="Brown T."/>
            <person name="Cohen L."/>
        </authorList>
    </citation>
    <scope>NUCLEOTIDE SEQUENCE</scope>
</reference>
<gene>
    <name evidence="2" type="ORF">AGLA0713_LOCUS945</name>
</gene>
<proteinExistence type="predicted"/>
<protein>
    <submittedName>
        <fullName evidence="2">Uncharacterized protein</fullName>
    </submittedName>
</protein>
<accession>A0A7S0L0T8</accession>
<dbReference type="EMBL" id="HBEX01001432">
    <property type="protein sequence ID" value="CAD8596117.1"/>
    <property type="molecule type" value="Transcribed_RNA"/>
</dbReference>
<feature type="region of interest" description="Disordered" evidence="1">
    <location>
        <begin position="114"/>
        <end position="146"/>
    </location>
</feature>
<dbReference type="AlphaFoldDB" id="A0A7S0L0T8"/>
<feature type="compositionally biased region" description="Basic and acidic residues" evidence="1">
    <location>
        <begin position="130"/>
        <end position="146"/>
    </location>
</feature>
<organism evidence="2">
    <name type="scientific">Asterionellopsis glacialis</name>
    <dbReference type="NCBI Taxonomy" id="33640"/>
    <lineage>
        <taxon>Eukaryota</taxon>
        <taxon>Sar</taxon>
        <taxon>Stramenopiles</taxon>
        <taxon>Ochrophyta</taxon>
        <taxon>Bacillariophyta</taxon>
        <taxon>Fragilariophyceae</taxon>
        <taxon>Fragilariophycidae</taxon>
        <taxon>Fragilariales</taxon>
        <taxon>Fragilariaceae</taxon>
        <taxon>Asterionellopsis</taxon>
    </lineage>
</organism>
<evidence type="ECO:0000313" key="2">
    <source>
        <dbReference type="EMBL" id="CAD8596117.1"/>
    </source>
</evidence>
<sequence>MSKYTEVPSYENNYLNSEEVIVEEITPESVVVLSSRKMNRDGNEEEEDNTLEISRKRGAGVMCGVLGCLIGGPILAVAAGVGAAYATGKDGATGDIARAAGDVALSVRDKAKEVDEKHDLKTKTQNASKDVYERTKSASKELFRTK</sequence>
<evidence type="ECO:0000256" key="1">
    <source>
        <dbReference type="SAM" id="MobiDB-lite"/>
    </source>
</evidence>